<reference evidence="1 2" key="1">
    <citation type="submission" date="2022-05" db="EMBL/GenBank/DDBJ databases">
        <authorList>
            <consortium name="Genoscope - CEA"/>
            <person name="William W."/>
        </authorList>
    </citation>
    <scope>NUCLEOTIDE SEQUENCE [LARGE SCALE GENOMIC DNA]</scope>
</reference>
<name>A0ABN8S114_9CNID</name>
<feature type="non-terminal residue" evidence="1">
    <location>
        <position position="1"/>
    </location>
</feature>
<proteinExistence type="predicted"/>
<organism evidence="1 2">
    <name type="scientific">Porites lobata</name>
    <dbReference type="NCBI Taxonomy" id="104759"/>
    <lineage>
        <taxon>Eukaryota</taxon>
        <taxon>Metazoa</taxon>
        <taxon>Cnidaria</taxon>
        <taxon>Anthozoa</taxon>
        <taxon>Hexacorallia</taxon>
        <taxon>Scleractinia</taxon>
        <taxon>Fungiina</taxon>
        <taxon>Poritidae</taxon>
        <taxon>Porites</taxon>
    </lineage>
</organism>
<accession>A0ABN8S114</accession>
<evidence type="ECO:0000313" key="1">
    <source>
        <dbReference type="EMBL" id="CAH3184910.1"/>
    </source>
</evidence>
<gene>
    <name evidence="1" type="ORF">PLOB_00031680</name>
</gene>
<sequence length="119" mass="14260">NKVFLGCPKKLEARCNFFQWIHEAPKPAYKPKTATRSALKKRLNHMVRSRTWLQQAEQNVEQWKKQQTEQAWLNQFAESTHKQNERWEAKKKVPVLPSTFHWSPEIAKIYKKTDGWKEV</sequence>
<evidence type="ECO:0000313" key="2">
    <source>
        <dbReference type="Proteomes" id="UP001159405"/>
    </source>
</evidence>
<protein>
    <submittedName>
        <fullName evidence="1">Uncharacterized protein</fullName>
    </submittedName>
</protein>
<dbReference type="EMBL" id="CALNXK010000404">
    <property type="protein sequence ID" value="CAH3184910.1"/>
    <property type="molecule type" value="Genomic_DNA"/>
</dbReference>
<keyword evidence="2" id="KW-1185">Reference proteome</keyword>
<comment type="caution">
    <text evidence="1">The sequence shown here is derived from an EMBL/GenBank/DDBJ whole genome shotgun (WGS) entry which is preliminary data.</text>
</comment>
<dbReference type="Proteomes" id="UP001159405">
    <property type="component" value="Unassembled WGS sequence"/>
</dbReference>